<evidence type="ECO:0000256" key="1">
    <source>
        <dbReference type="SAM" id="Phobius"/>
    </source>
</evidence>
<reference evidence="2 3" key="1">
    <citation type="submission" date="2023-09" db="EMBL/GenBank/DDBJ databases">
        <title>Pangenome analysis of Batrachochytrium dendrobatidis and related Chytrids.</title>
        <authorList>
            <person name="Yacoub M.N."/>
            <person name="Stajich J.E."/>
            <person name="James T.Y."/>
        </authorList>
    </citation>
    <scope>NUCLEOTIDE SEQUENCE [LARGE SCALE GENOMIC DNA]</scope>
    <source>
        <strain evidence="2 3">JEL0888</strain>
    </source>
</reference>
<evidence type="ECO:0000313" key="2">
    <source>
        <dbReference type="EMBL" id="KAL2914791.1"/>
    </source>
</evidence>
<keyword evidence="1" id="KW-0812">Transmembrane</keyword>
<organism evidence="2 3">
    <name type="scientific">Polyrhizophydium stewartii</name>
    <dbReference type="NCBI Taxonomy" id="2732419"/>
    <lineage>
        <taxon>Eukaryota</taxon>
        <taxon>Fungi</taxon>
        <taxon>Fungi incertae sedis</taxon>
        <taxon>Chytridiomycota</taxon>
        <taxon>Chytridiomycota incertae sedis</taxon>
        <taxon>Chytridiomycetes</taxon>
        <taxon>Rhizophydiales</taxon>
        <taxon>Rhizophydiales incertae sedis</taxon>
        <taxon>Polyrhizophydium</taxon>
    </lineage>
</organism>
<protein>
    <submittedName>
        <fullName evidence="2">Uncharacterized protein</fullName>
    </submittedName>
</protein>
<keyword evidence="3" id="KW-1185">Reference proteome</keyword>
<evidence type="ECO:0000313" key="3">
    <source>
        <dbReference type="Proteomes" id="UP001527925"/>
    </source>
</evidence>
<dbReference type="Proteomes" id="UP001527925">
    <property type="component" value="Unassembled WGS sequence"/>
</dbReference>
<comment type="caution">
    <text evidence="2">The sequence shown here is derived from an EMBL/GenBank/DDBJ whole genome shotgun (WGS) entry which is preliminary data.</text>
</comment>
<feature type="transmembrane region" description="Helical" evidence="1">
    <location>
        <begin position="48"/>
        <end position="68"/>
    </location>
</feature>
<keyword evidence="1" id="KW-0472">Membrane</keyword>
<keyword evidence="1" id="KW-1133">Transmembrane helix</keyword>
<accession>A0ABR4N5P4</accession>
<dbReference type="EMBL" id="JADGIZ020000030">
    <property type="protein sequence ID" value="KAL2914791.1"/>
    <property type="molecule type" value="Genomic_DNA"/>
</dbReference>
<proteinExistence type="predicted"/>
<gene>
    <name evidence="2" type="ORF">HK105_205722</name>
</gene>
<sequence>MAGLWIIAKAGLFTMLPFSEQASVQGMRVVLASTLVDLHLIEARRIGALAALQVILAAGIFAAGRIGILE</sequence>
<name>A0ABR4N5P4_9FUNG</name>